<feature type="transmembrane region" description="Helical" evidence="5">
    <location>
        <begin position="129"/>
        <end position="155"/>
    </location>
</feature>
<dbReference type="Proteomes" id="UP000060390">
    <property type="component" value="Chromosome"/>
</dbReference>
<dbReference type="EMBL" id="CP008874">
    <property type="protein sequence ID" value="AKH98036.1"/>
    <property type="molecule type" value="Genomic_DNA"/>
</dbReference>
<feature type="transmembrane region" description="Helical" evidence="5">
    <location>
        <begin position="12"/>
        <end position="33"/>
    </location>
</feature>
<evidence type="ECO:0000256" key="2">
    <source>
        <dbReference type="ARBA" id="ARBA00022692"/>
    </source>
</evidence>
<evidence type="ECO:0000313" key="7">
    <source>
        <dbReference type="EMBL" id="ALG82430.1"/>
    </source>
</evidence>
<dbReference type="PANTHER" id="PTHR11040">
    <property type="entry name" value="ZINC/IRON TRANSPORTER"/>
    <property type="match status" value="1"/>
</dbReference>
<dbReference type="GO" id="GO:0005385">
    <property type="term" value="F:zinc ion transmembrane transporter activity"/>
    <property type="evidence" value="ECO:0007669"/>
    <property type="project" value="TreeGrafter"/>
</dbReference>
<reference evidence="8" key="2">
    <citation type="submission" date="2015-05" db="EMBL/GenBank/DDBJ databases">
        <title>Complete genome sequence of Halanaeroarchaeum sulfurireducens type strain M27-SA2, a sulfate-reducer haloarchaeon from marine anoxic lake Medee.</title>
        <authorList>
            <person name="Messina E."/>
            <person name="Kublanov I.V."/>
            <person name="Toshchakov S."/>
            <person name="Arcadi E."/>
            <person name="La Spada G."/>
            <person name="La Cono V."/>
            <person name="Yakimov M.M."/>
        </authorList>
    </citation>
    <scope>NUCLEOTIDE SEQUENCE [LARGE SCALE GENOMIC DNA]</scope>
    <source>
        <strain evidence="8">M27-SA2</strain>
    </source>
</reference>
<dbReference type="Proteomes" id="UP000069906">
    <property type="component" value="Chromosome"/>
</dbReference>
<feature type="transmembrane region" description="Helical" evidence="5">
    <location>
        <begin position="70"/>
        <end position="88"/>
    </location>
</feature>
<keyword evidence="4 5" id="KW-0472">Membrane</keyword>
<dbReference type="PATRIC" id="fig|1604004.4.peg.1626"/>
<dbReference type="STRING" id="1604004.HLASA_1544"/>
<proteinExistence type="predicted"/>
<comment type="subcellular location">
    <subcellularLocation>
        <location evidence="1">Membrane</location>
        <topology evidence="1">Multi-pass membrane protein</topology>
    </subcellularLocation>
</comment>
<evidence type="ECO:0000313" key="6">
    <source>
        <dbReference type="EMBL" id="AKH98036.1"/>
    </source>
</evidence>
<evidence type="ECO:0000256" key="3">
    <source>
        <dbReference type="ARBA" id="ARBA00022989"/>
    </source>
</evidence>
<dbReference type="EMBL" id="CP011564">
    <property type="protein sequence ID" value="ALG82430.1"/>
    <property type="molecule type" value="Genomic_DNA"/>
</dbReference>
<keyword evidence="2 5" id="KW-0812">Transmembrane</keyword>
<gene>
    <name evidence="7" type="ORF">HLASA_1544</name>
    <name evidence="6" type="ORF">HLASF_1557</name>
</gene>
<dbReference type="HOGENOM" id="CLU_015114_0_5_2"/>
<dbReference type="OrthoDB" id="186829at2157"/>
<dbReference type="GO" id="GO:0016020">
    <property type="term" value="C:membrane"/>
    <property type="evidence" value="ECO:0007669"/>
    <property type="project" value="UniProtKB-SubCell"/>
</dbReference>
<protein>
    <submittedName>
        <fullName evidence="6">Zinc/iron permease</fullName>
    </submittedName>
</protein>
<dbReference type="InterPro" id="IPR003689">
    <property type="entry name" value="ZIP"/>
</dbReference>
<evidence type="ECO:0000313" key="9">
    <source>
        <dbReference type="Proteomes" id="UP000069906"/>
    </source>
</evidence>
<evidence type="ECO:0000256" key="4">
    <source>
        <dbReference type="ARBA" id="ARBA00023136"/>
    </source>
</evidence>
<evidence type="ECO:0000313" key="8">
    <source>
        <dbReference type="Proteomes" id="UP000060390"/>
    </source>
</evidence>
<dbReference type="KEGG" id="hsf:HLASA_1544"/>
<dbReference type="RefSeq" id="WP_200899137.1">
    <property type="nucleotide sequence ID" value="NZ_CP008874.1"/>
</dbReference>
<keyword evidence="9" id="KW-1185">Reference proteome</keyword>
<feature type="transmembrane region" description="Helical" evidence="5">
    <location>
        <begin position="45"/>
        <end position="64"/>
    </location>
</feature>
<evidence type="ECO:0000256" key="1">
    <source>
        <dbReference type="ARBA" id="ARBA00004141"/>
    </source>
</evidence>
<keyword evidence="3 5" id="KW-1133">Transmembrane helix</keyword>
<accession>A0A0F7PA55</accession>
<dbReference type="Pfam" id="PF02535">
    <property type="entry name" value="Zip"/>
    <property type="match status" value="1"/>
</dbReference>
<dbReference type="KEGG" id="hsu:HLASF_1557"/>
<feature type="transmembrane region" description="Helical" evidence="5">
    <location>
        <begin position="167"/>
        <end position="187"/>
    </location>
</feature>
<name>A0A0F7PA55_9EURY</name>
<dbReference type="GeneID" id="26010884"/>
<sequence>MSAIVTSSTQLYWIAGFAIVAAVVNGIGIFTIFRYREWAERSLSYFMCFAAGVLLTTPLVLALPRALDKSQYAGIVALFGFLFMFFSNELIKRRTDQESLAFGITAAEGIGIHSFVDGVVYTVTFSISVLTGVLAGTGLVVHEFAEGVITYLVLLEGDVTETTAATYAFFIAALTTPIGAFVAYPIVSKLGQTSLGLMLGFVSGVLLYVSAAHLLPEARKYEKTHSTIAFVAGVVLALFIVFTRAA</sequence>
<reference evidence="7 8" key="3">
    <citation type="journal article" date="2016" name="Stand. Genomic Sci.">
        <title>Complete genome sequence of 'Halanaeroarchaeum sulfurireducens' M27-SA2, a sulfur-reducing and acetate-oxidizing haloarchaeon from the deep-sea hypersaline anoxic lake Medee.</title>
        <authorList>
            <person name="Messina E."/>
            <person name="Sorokin D.Y."/>
            <person name="Kublanov I.V."/>
            <person name="Toshchakov S."/>
            <person name="Lopatina A."/>
            <person name="Arcadi E."/>
            <person name="Smedile F."/>
            <person name="La Spada G."/>
            <person name="La Cono V."/>
            <person name="Yakimov M.M."/>
        </authorList>
    </citation>
    <scope>NUCLEOTIDE SEQUENCE [LARGE SCALE GENOMIC DNA]</scope>
    <source>
        <strain evidence="7 8">M27-SA2</strain>
    </source>
</reference>
<feature type="transmembrane region" description="Helical" evidence="5">
    <location>
        <begin position="193"/>
        <end position="215"/>
    </location>
</feature>
<evidence type="ECO:0000256" key="5">
    <source>
        <dbReference type="SAM" id="Phobius"/>
    </source>
</evidence>
<feature type="transmembrane region" description="Helical" evidence="5">
    <location>
        <begin position="227"/>
        <end position="245"/>
    </location>
</feature>
<organism evidence="6 9">
    <name type="scientific">Halanaeroarchaeum sulfurireducens</name>
    <dbReference type="NCBI Taxonomy" id="1604004"/>
    <lineage>
        <taxon>Archaea</taxon>
        <taxon>Methanobacteriati</taxon>
        <taxon>Methanobacteriota</taxon>
        <taxon>Stenosarchaea group</taxon>
        <taxon>Halobacteria</taxon>
        <taxon>Halobacteriales</taxon>
        <taxon>Halobacteriaceae</taxon>
        <taxon>Halanaeroarchaeum</taxon>
    </lineage>
</organism>
<dbReference type="PANTHER" id="PTHR11040:SF44">
    <property type="entry name" value="PROTEIN ZNTC-RELATED"/>
    <property type="match status" value="1"/>
</dbReference>
<dbReference type="AlphaFoldDB" id="A0A0F7PA55"/>
<reference evidence="6 9" key="1">
    <citation type="journal article" date="2015" name="ISME J.">
        <title>Elemental sulfur and acetate can support life of a novel strictly anaerobic haloarchaeon.</title>
        <authorList>
            <person name="Sorokin D.Y."/>
            <person name="Kublanov I.V."/>
            <person name="Gavrilov S.N."/>
            <person name="Rojo D."/>
            <person name="Roman P."/>
            <person name="Golyshin P.N."/>
            <person name="Slepak V.Z."/>
            <person name="Smedile F."/>
            <person name="Ferrer M."/>
            <person name="Messina E."/>
            <person name="La Cono V."/>
            <person name="Yakimov M.M."/>
        </authorList>
    </citation>
    <scope>NUCLEOTIDE SEQUENCE [LARGE SCALE GENOMIC DNA]</scope>
    <source>
        <strain evidence="6 9">HSR2</strain>
    </source>
</reference>